<feature type="compositionally biased region" description="Low complexity" evidence="1">
    <location>
        <begin position="180"/>
        <end position="201"/>
    </location>
</feature>
<feature type="compositionally biased region" description="Low complexity" evidence="1">
    <location>
        <begin position="157"/>
        <end position="168"/>
    </location>
</feature>
<keyword evidence="4" id="KW-1185">Reference proteome</keyword>
<dbReference type="KEGG" id="mgl:MGL_1684"/>
<dbReference type="STRING" id="425265.A8PYL4"/>
<dbReference type="VEuPathDB" id="FungiDB:MGL_1684"/>
<dbReference type="OrthoDB" id="3356944at2759"/>
<dbReference type="GeneID" id="5855808"/>
<evidence type="ECO:0000256" key="2">
    <source>
        <dbReference type="SAM" id="SignalP"/>
    </source>
</evidence>
<accession>A8PYL4</accession>
<feature type="region of interest" description="Disordered" evidence="1">
    <location>
        <begin position="123"/>
        <end position="204"/>
    </location>
</feature>
<feature type="compositionally biased region" description="Low complexity" evidence="1">
    <location>
        <begin position="134"/>
        <end position="143"/>
    </location>
</feature>
<gene>
    <name evidence="3" type="ORF">MGL_1684</name>
</gene>
<evidence type="ECO:0008006" key="5">
    <source>
        <dbReference type="Google" id="ProtNLM"/>
    </source>
</evidence>
<reference evidence="3 4" key="1">
    <citation type="journal article" date="2007" name="Proc. Natl. Acad. Sci. U.S.A.">
        <title>Dandruff-associated Malassezia genomes reveal convergent and divergent virulence traits shared with plant and human fungal pathogens.</title>
        <authorList>
            <person name="Xu J."/>
            <person name="Saunders C.W."/>
            <person name="Hu P."/>
            <person name="Grant R.A."/>
            <person name="Boekhout T."/>
            <person name="Kuramae E.E."/>
            <person name="Kronstad J.W."/>
            <person name="Deangelis Y.M."/>
            <person name="Reeder N.L."/>
            <person name="Johnstone K.R."/>
            <person name="Leland M."/>
            <person name="Fieno A.M."/>
            <person name="Begley W.M."/>
            <person name="Sun Y."/>
            <person name="Lacey M.P."/>
            <person name="Chaudhary T."/>
            <person name="Keough T."/>
            <person name="Chu L."/>
            <person name="Sears R."/>
            <person name="Yuan B."/>
            <person name="Dawson T.L.Jr."/>
        </authorList>
    </citation>
    <scope>NUCLEOTIDE SEQUENCE [LARGE SCALE GENOMIC DNA]</scope>
    <source>
        <strain evidence="4">ATCC MYA-4612 / CBS 7966</strain>
    </source>
</reference>
<dbReference type="RefSeq" id="XP_001731501.1">
    <property type="nucleotide sequence ID" value="XM_001731449.1"/>
</dbReference>
<protein>
    <recommendedName>
        <fullName evidence="5">Ricin B lectin domain-containing protein</fullName>
    </recommendedName>
</protein>
<keyword evidence="2" id="KW-0732">Signal</keyword>
<feature type="chain" id="PRO_5002725396" description="Ricin B lectin domain-containing protein" evidence="2">
    <location>
        <begin position="20"/>
        <end position="356"/>
    </location>
</feature>
<dbReference type="OMA" id="IVNALNC"/>
<evidence type="ECO:0000313" key="4">
    <source>
        <dbReference type="Proteomes" id="UP000008837"/>
    </source>
</evidence>
<name>A8PYL4_MALGO</name>
<dbReference type="EMBL" id="AAYY01000004">
    <property type="protein sequence ID" value="EDP44287.1"/>
    <property type="molecule type" value="Genomic_DNA"/>
</dbReference>
<organism evidence="3 4">
    <name type="scientific">Malassezia globosa (strain ATCC MYA-4612 / CBS 7966)</name>
    <name type="common">Dandruff-associated fungus</name>
    <dbReference type="NCBI Taxonomy" id="425265"/>
    <lineage>
        <taxon>Eukaryota</taxon>
        <taxon>Fungi</taxon>
        <taxon>Dikarya</taxon>
        <taxon>Basidiomycota</taxon>
        <taxon>Ustilaginomycotina</taxon>
        <taxon>Malasseziomycetes</taxon>
        <taxon>Malasseziales</taxon>
        <taxon>Malasseziaceae</taxon>
        <taxon>Malassezia</taxon>
    </lineage>
</organism>
<dbReference type="AlphaFoldDB" id="A8PYL4"/>
<proteinExistence type="predicted"/>
<sequence length="356" mass="36339">MFAFHIAGLIAAVAAAASAAPAQVSSSGSLTWAVPGTAPVATPLSYTEPVRKNATGSIGPSVTLYRRDKSTPSEAPAIYFSSGSLTWAVPATAPVFTPPSYTEPVRRNATGSVVPSVTLYKRDAAPVPPPASPTPVDEAAEAPPSAPASVPPPASPAPVREAAAAPSSDPAPVPPPASPAPADEAAAAPSSDAAPPVTPDAGLPKPAGKFVANLKCTDFTAGGGLNMDGKPVSVNDAQLVVGGQAVPLTFLECNSSVMGLESHGKLHYGLLSPKGQEKKQCIRPAFLAKPDQHLQVQDCSLTDDSSQLTQIFEYNEETKGIQFAGRVAPGKFYVVGQDDKFVTVSPSGESKKLSLN</sequence>
<feature type="signal peptide" evidence="2">
    <location>
        <begin position="1"/>
        <end position="19"/>
    </location>
</feature>
<evidence type="ECO:0000256" key="1">
    <source>
        <dbReference type="SAM" id="MobiDB-lite"/>
    </source>
</evidence>
<evidence type="ECO:0000313" key="3">
    <source>
        <dbReference type="EMBL" id="EDP44287.1"/>
    </source>
</evidence>
<comment type="caution">
    <text evidence="3">The sequence shown here is derived from an EMBL/GenBank/DDBJ whole genome shotgun (WGS) entry which is preliminary data.</text>
</comment>
<dbReference type="InParanoid" id="A8PYL4"/>
<dbReference type="Proteomes" id="UP000008837">
    <property type="component" value="Unassembled WGS sequence"/>
</dbReference>
<feature type="compositionally biased region" description="Pro residues" evidence="1">
    <location>
        <begin position="169"/>
        <end position="179"/>
    </location>
</feature>
<feature type="compositionally biased region" description="Pro residues" evidence="1">
    <location>
        <begin position="144"/>
        <end position="156"/>
    </location>
</feature>